<keyword evidence="1" id="KW-0812">Transmembrane</keyword>
<feature type="transmembrane region" description="Helical" evidence="1">
    <location>
        <begin position="93"/>
        <end position="114"/>
    </location>
</feature>
<dbReference type="HOGENOM" id="CLU_1124097_0_0_6"/>
<feature type="transmembrane region" description="Helical" evidence="1">
    <location>
        <begin position="228"/>
        <end position="245"/>
    </location>
</feature>
<keyword evidence="3" id="KW-1185">Reference proteome</keyword>
<dbReference type="Proteomes" id="UP000003374">
    <property type="component" value="Unassembled WGS sequence"/>
</dbReference>
<dbReference type="EMBL" id="AAOF01000019">
    <property type="protein sequence ID" value="EAR20557.1"/>
    <property type="molecule type" value="Genomic_DNA"/>
</dbReference>
<feature type="transmembrane region" description="Helical" evidence="1">
    <location>
        <begin position="28"/>
        <end position="46"/>
    </location>
</feature>
<comment type="caution">
    <text evidence="2">The sequence shown here is derived from an EMBL/GenBank/DDBJ whole genome shotgun (WGS) entry which is preliminary data.</text>
</comment>
<dbReference type="eggNOG" id="ENOG5031RGD">
    <property type="taxonomic scope" value="Bacteria"/>
</dbReference>
<reference evidence="2 3" key="1">
    <citation type="submission" date="2006-02" db="EMBL/GenBank/DDBJ databases">
        <authorList>
            <person name="Waterbury J."/>
            <person name="Ferriera S."/>
            <person name="Johnson J."/>
            <person name="Kravitz S."/>
            <person name="Halpern A."/>
            <person name="Remington K."/>
            <person name="Beeson K."/>
            <person name="Tran B."/>
            <person name="Rogers Y.-H."/>
            <person name="Friedman R."/>
            <person name="Venter J.C."/>
        </authorList>
    </citation>
    <scope>NUCLEOTIDE SEQUENCE [LARGE SCALE GENOMIC DNA]</scope>
    <source>
        <strain evidence="2 3">Nb-231</strain>
    </source>
</reference>
<gene>
    <name evidence="2" type="ORF">NB231_07157</name>
</gene>
<dbReference type="AlphaFoldDB" id="A4BUJ1"/>
<protein>
    <submittedName>
        <fullName evidence="2">Uncharacterized protein</fullName>
    </submittedName>
</protein>
<evidence type="ECO:0000313" key="3">
    <source>
        <dbReference type="Proteomes" id="UP000003374"/>
    </source>
</evidence>
<proteinExistence type="predicted"/>
<dbReference type="RefSeq" id="WP_005000902.1">
    <property type="nucleotide sequence ID" value="NZ_CH672427.1"/>
</dbReference>
<sequence>MGVFDAPAPIFAWLDAQTAMAIPPLGRLILWGSVAALISTGLYRALSAQEGIGRTKTKLTELRWRLQTHEGNFADAAPLIGSFLRTALQQVGLVAWPTLLSSLPLLALICWLSTDYGYTYPALGSTPTIQTIPPQPHAKWIGGVRDEAVPKYQPPPHILIADHHQTIVADVSWRVPVPIVHKWQWWNALVGNPIGYLPSNASVDRIEVALPDKKYLGFGPRWLRGWEVPFFLSLVVVSIVTKMRWRID</sequence>
<dbReference type="OrthoDB" id="6164237at2"/>
<evidence type="ECO:0000313" key="2">
    <source>
        <dbReference type="EMBL" id="EAR20557.1"/>
    </source>
</evidence>
<organism evidence="2 3">
    <name type="scientific">Nitrococcus mobilis Nb-231</name>
    <dbReference type="NCBI Taxonomy" id="314278"/>
    <lineage>
        <taxon>Bacteria</taxon>
        <taxon>Pseudomonadati</taxon>
        <taxon>Pseudomonadota</taxon>
        <taxon>Gammaproteobacteria</taxon>
        <taxon>Chromatiales</taxon>
        <taxon>Ectothiorhodospiraceae</taxon>
        <taxon>Nitrococcus</taxon>
    </lineage>
</organism>
<keyword evidence="1" id="KW-0472">Membrane</keyword>
<name>A4BUJ1_9GAMM</name>
<keyword evidence="1" id="KW-1133">Transmembrane helix</keyword>
<accession>A4BUJ1</accession>
<evidence type="ECO:0000256" key="1">
    <source>
        <dbReference type="SAM" id="Phobius"/>
    </source>
</evidence>